<dbReference type="PANTHER" id="PTHR33495">
    <property type="entry name" value="ANTI-SIGMA FACTOR ANTAGONIST TM_1081-RELATED-RELATED"/>
    <property type="match status" value="1"/>
</dbReference>
<proteinExistence type="inferred from homology"/>
<evidence type="ECO:0000313" key="5">
    <source>
        <dbReference type="Proteomes" id="UP000270343"/>
    </source>
</evidence>
<gene>
    <name evidence="4" type="ORF">D7231_17690</name>
</gene>
<reference evidence="4 5" key="1">
    <citation type="journal article" date="2015" name="Antonie Van Leeuwenhoek">
        <title>Streptomyces klenkii sp. nov., isolated from deep marine sediment.</title>
        <authorList>
            <person name="Veyisoglu A."/>
            <person name="Sahin N."/>
        </authorList>
    </citation>
    <scope>NUCLEOTIDE SEQUENCE [LARGE SCALE GENOMIC DNA]</scope>
    <source>
        <strain evidence="4 5">KCTC 29202</strain>
    </source>
</reference>
<organism evidence="4 5">
    <name type="scientific">Streptomyces klenkii</name>
    <dbReference type="NCBI Taxonomy" id="1420899"/>
    <lineage>
        <taxon>Bacteria</taxon>
        <taxon>Bacillati</taxon>
        <taxon>Actinomycetota</taxon>
        <taxon>Actinomycetes</taxon>
        <taxon>Kitasatosporales</taxon>
        <taxon>Streptomycetaceae</taxon>
        <taxon>Streptomyces</taxon>
    </lineage>
</organism>
<comment type="caution">
    <text evidence="4">The sequence shown here is derived from an EMBL/GenBank/DDBJ whole genome shotgun (WGS) entry which is preliminary data.</text>
</comment>
<dbReference type="AlphaFoldDB" id="A0A3B0BC65"/>
<name>A0A3B0BC65_9ACTN</name>
<evidence type="ECO:0000256" key="1">
    <source>
        <dbReference type="ARBA" id="ARBA00009013"/>
    </source>
</evidence>
<evidence type="ECO:0000259" key="3">
    <source>
        <dbReference type="PROSITE" id="PS50801"/>
    </source>
</evidence>
<feature type="domain" description="STAS" evidence="3">
    <location>
        <begin position="83"/>
        <end position="165"/>
    </location>
</feature>
<dbReference type="GO" id="GO:0043856">
    <property type="term" value="F:anti-sigma factor antagonist activity"/>
    <property type="evidence" value="ECO:0007669"/>
    <property type="project" value="InterPro"/>
</dbReference>
<dbReference type="CDD" id="cd07043">
    <property type="entry name" value="STAS_anti-anti-sigma_factors"/>
    <property type="match status" value="1"/>
</dbReference>
<dbReference type="InterPro" id="IPR036513">
    <property type="entry name" value="STAS_dom_sf"/>
</dbReference>
<dbReference type="PANTHER" id="PTHR33495:SF2">
    <property type="entry name" value="ANTI-SIGMA FACTOR ANTAGONIST TM_1081-RELATED"/>
    <property type="match status" value="1"/>
</dbReference>
<accession>A0A3B0BC65</accession>
<comment type="similarity">
    <text evidence="1 2">Belongs to the anti-sigma-factor antagonist family.</text>
</comment>
<sequence>MEALARAFPGRFRLISSISVGRWLPAGGDARGRRRFEIAALDLGGDGTWKRVFRAVHAIRAGGSSVVESEYGARIRVKGRWAVLELAGELDIAAVPAVEELLLQLVAPGAPVVVIDLREVTFFDCSVLGALYRARAGVLASGGCFAVLCVRPWALKIMHMAELLDVFRPVAALVDLADLDSLDNGRRRDARA</sequence>
<dbReference type="PROSITE" id="PS50801">
    <property type="entry name" value="STAS"/>
    <property type="match status" value="1"/>
</dbReference>
<dbReference type="EMBL" id="RBAM01000007">
    <property type="protein sequence ID" value="RKN70743.1"/>
    <property type="molecule type" value="Genomic_DNA"/>
</dbReference>
<protein>
    <recommendedName>
        <fullName evidence="2">Anti-sigma factor antagonist</fullName>
    </recommendedName>
</protein>
<evidence type="ECO:0000313" key="4">
    <source>
        <dbReference type="EMBL" id="RKN70743.1"/>
    </source>
</evidence>
<dbReference type="Proteomes" id="UP000270343">
    <property type="component" value="Unassembled WGS sequence"/>
</dbReference>
<dbReference type="InterPro" id="IPR002645">
    <property type="entry name" value="STAS_dom"/>
</dbReference>
<dbReference type="SUPFAM" id="SSF52091">
    <property type="entry name" value="SpoIIaa-like"/>
    <property type="match status" value="1"/>
</dbReference>
<dbReference type="Pfam" id="PF01740">
    <property type="entry name" value="STAS"/>
    <property type="match status" value="1"/>
</dbReference>
<evidence type="ECO:0000256" key="2">
    <source>
        <dbReference type="RuleBase" id="RU003749"/>
    </source>
</evidence>
<dbReference type="Gene3D" id="3.30.750.24">
    <property type="entry name" value="STAS domain"/>
    <property type="match status" value="1"/>
</dbReference>
<dbReference type="InterPro" id="IPR003658">
    <property type="entry name" value="Anti-sigma_ant"/>
</dbReference>
<keyword evidence="5" id="KW-1185">Reference proteome</keyword>
<dbReference type="NCBIfam" id="TIGR00377">
    <property type="entry name" value="ant_ant_sig"/>
    <property type="match status" value="1"/>
</dbReference>